<dbReference type="GO" id="GO:0008017">
    <property type="term" value="F:microtubule binding"/>
    <property type="evidence" value="ECO:0007669"/>
    <property type="project" value="Ensembl"/>
</dbReference>
<feature type="coiled-coil region" evidence="2">
    <location>
        <begin position="200"/>
        <end position="231"/>
    </location>
</feature>
<evidence type="ECO:0000256" key="1">
    <source>
        <dbReference type="ARBA" id="ARBA00023054"/>
    </source>
</evidence>
<evidence type="ECO:0000256" key="3">
    <source>
        <dbReference type="SAM" id="MobiDB-lite"/>
    </source>
</evidence>
<feature type="compositionally biased region" description="Polar residues" evidence="3">
    <location>
        <begin position="553"/>
        <end position="564"/>
    </location>
</feature>
<keyword evidence="6" id="KW-1185">Reference proteome</keyword>
<keyword evidence="1 2" id="KW-0175">Coiled coil</keyword>
<dbReference type="GO" id="GO:0043149">
    <property type="term" value="P:stress fiber assembly"/>
    <property type="evidence" value="ECO:0007669"/>
    <property type="project" value="Ensembl"/>
</dbReference>
<dbReference type="GO" id="GO:0036213">
    <property type="term" value="P:contractile ring contraction"/>
    <property type="evidence" value="ECO:0007669"/>
    <property type="project" value="Ensembl"/>
</dbReference>
<dbReference type="GO" id="GO:1903119">
    <property type="term" value="P:protein localization to actin cytoskeleton"/>
    <property type="evidence" value="ECO:0000318"/>
    <property type="project" value="GO_Central"/>
</dbReference>
<feature type="compositionally biased region" description="Low complexity" evidence="3">
    <location>
        <begin position="566"/>
        <end position="579"/>
    </location>
</feature>
<dbReference type="GO" id="GO:0000775">
    <property type="term" value="C:chromosome, centromeric region"/>
    <property type="evidence" value="ECO:0007669"/>
    <property type="project" value="Ensembl"/>
</dbReference>
<feature type="compositionally biased region" description="Basic and acidic residues" evidence="3">
    <location>
        <begin position="254"/>
        <end position="292"/>
    </location>
</feature>
<dbReference type="GO" id="GO:0090537">
    <property type="term" value="C:CERF complex"/>
    <property type="evidence" value="ECO:0007669"/>
    <property type="project" value="Ensembl"/>
</dbReference>
<feature type="region of interest" description="Disordered" evidence="3">
    <location>
        <begin position="675"/>
        <end position="697"/>
    </location>
</feature>
<reference evidence="5" key="3">
    <citation type="submission" date="2025-09" db="UniProtKB">
        <authorList>
            <consortium name="Ensembl"/>
        </authorList>
    </citation>
    <scope>IDENTIFICATION</scope>
    <source>
        <strain evidence="5">Thoroughbred</strain>
    </source>
</reference>
<feature type="coiled-coil region" evidence="2">
    <location>
        <begin position="13"/>
        <end position="133"/>
    </location>
</feature>
<feature type="region of interest" description="Disordered" evidence="3">
    <location>
        <begin position="971"/>
        <end position="996"/>
    </location>
</feature>
<keyword evidence="4" id="KW-0812">Transmembrane</keyword>
<dbReference type="PANTHER" id="PTHR23166">
    <property type="entry name" value="FILAMIN/GPBP-INTERACTING PROTEIN"/>
    <property type="match status" value="1"/>
</dbReference>
<proteinExistence type="predicted"/>
<dbReference type="GO" id="GO:1902018">
    <property type="term" value="P:negative regulation of cilium assembly"/>
    <property type="evidence" value="ECO:0007669"/>
    <property type="project" value="Ensembl"/>
</dbReference>
<dbReference type="GO" id="GO:0051015">
    <property type="term" value="F:actin filament binding"/>
    <property type="evidence" value="ECO:0007669"/>
    <property type="project" value="Ensembl"/>
</dbReference>
<dbReference type="GO" id="GO:0005884">
    <property type="term" value="C:actin filament"/>
    <property type="evidence" value="ECO:0007669"/>
    <property type="project" value="Ensembl"/>
</dbReference>
<dbReference type="GO" id="GO:0021503">
    <property type="term" value="P:neural fold bending"/>
    <property type="evidence" value="ECO:0007669"/>
    <property type="project" value="Ensembl"/>
</dbReference>
<feature type="compositionally biased region" description="Polar residues" evidence="3">
    <location>
        <begin position="411"/>
        <end position="436"/>
    </location>
</feature>
<feature type="compositionally biased region" description="Polar residues" evidence="3">
    <location>
        <begin position="780"/>
        <end position="809"/>
    </location>
</feature>
<reference evidence="5" key="2">
    <citation type="submission" date="2025-08" db="UniProtKB">
        <authorList>
            <consortium name="Ensembl"/>
        </authorList>
    </citation>
    <scope>IDENTIFICATION</scope>
    <source>
        <strain evidence="5">Thoroughbred</strain>
    </source>
</reference>
<protein>
    <submittedName>
        <fullName evidence="5">Leucine zipper protein 1</fullName>
    </submittedName>
</protein>
<feature type="compositionally biased region" description="Polar residues" evidence="3">
    <location>
        <begin position="510"/>
        <end position="522"/>
    </location>
</feature>
<feature type="region of interest" description="Disordered" evidence="3">
    <location>
        <begin position="776"/>
        <end position="839"/>
    </location>
</feature>
<dbReference type="InterPro" id="IPR050719">
    <property type="entry name" value="Cortactin-Actin_Reg"/>
</dbReference>
<feature type="transmembrane region" description="Helical" evidence="4">
    <location>
        <begin position="1092"/>
        <end position="1115"/>
    </location>
</feature>
<dbReference type="GeneTree" id="ENSGT00950000182852"/>
<dbReference type="GO" id="GO:0001725">
    <property type="term" value="C:stress fiber"/>
    <property type="evidence" value="ECO:0007669"/>
    <property type="project" value="Ensembl"/>
</dbReference>
<dbReference type="GO" id="GO:0030496">
    <property type="term" value="C:midbody"/>
    <property type="evidence" value="ECO:0007669"/>
    <property type="project" value="Ensembl"/>
</dbReference>
<dbReference type="PANTHER" id="PTHR23166:SF7">
    <property type="entry name" value="LEUCINE ZIPPER PROTEIN 1"/>
    <property type="match status" value="1"/>
</dbReference>
<dbReference type="GO" id="GO:0005813">
    <property type="term" value="C:centrosome"/>
    <property type="evidence" value="ECO:0000318"/>
    <property type="project" value="GO_Central"/>
</dbReference>
<dbReference type="GO" id="GO:0060840">
    <property type="term" value="P:artery development"/>
    <property type="evidence" value="ECO:0007669"/>
    <property type="project" value="Ensembl"/>
</dbReference>
<evidence type="ECO:0000256" key="2">
    <source>
        <dbReference type="SAM" id="Coils"/>
    </source>
</evidence>
<dbReference type="GO" id="GO:0061635">
    <property type="term" value="P:regulation of protein complex stability"/>
    <property type="evidence" value="ECO:0007669"/>
    <property type="project" value="Ensembl"/>
</dbReference>
<dbReference type="GO" id="GO:0015629">
    <property type="term" value="C:actin cytoskeleton"/>
    <property type="evidence" value="ECO:0000318"/>
    <property type="project" value="GO_Central"/>
</dbReference>
<dbReference type="GO" id="GO:0070160">
    <property type="term" value="C:tight junction"/>
    <property type="evidence" value="ECO:0007669"/>
    <property type="project" value="Ensembl"/>
</dbReference>
<feature type="region of interest" description="Disordered" evidence="3">
    <location>
        <begin position="353"/>
        <end position="596"/>
    </location>
</feature>
<feature type="region of interest" description="Disordered" evidence="3">
    <location>
        <begin position="247"/>
        <end position="292"/>
    </location>
</feature>
<dbReference type="Ensembl" id="ENSECAT00000081433.1">
    <property type="protein sequence ID" value="ENSECAP00000090331.1"/>
    <property type="gene ID" value="ENSECAG00000000901.4"/>
</dbReference>
<dbReference type="GO" id="GO:0003281">
    <property type="term" value="P:ventricular septum development"/>
    <property type="evidence" value="ECO:0007669"/>
    <property type="project" value="Ensembl"/>
</dbReference>
<name>A0A9L0TPY7_HORSE</name>
<keyword evidence="4" id="KW-1133">Transmembrane helix</keyword>
<dbReference type="Proteomes" id="UP000002281">
    <property type="component" value="Chromosome 2"/>
</dbReference>
<evidence type="ECO:0000256" key="4">
    <source>
        <dbReference type="SAM" id="Phobius"/>
    </source>
</evidence>
<feature type="region of interest" description="Disordered" evidence="3">
    <location>
        <begin position="1122"/>
        <end position="1150"/>
    </location>
</feature>
<reference evidence="5 6" key="1">
    <citation type="journal article" date="2009" name="Science">
        <title>Genome sequence, comparative analysis, and population genetics of the domestic horse.</title>
        <authorList>
            <consortium name="Broad Institute Genome Sequencing Platform"/>
            <consortium name="Broad Institute Whole Genome Assembly Team"/>
            <person name="Wade C.M."/>
            <person name="Giulotto E."/>
            <person name="Sigurdsson S."/>
            <person name="Zoli M."/>
            <person name="Gnerre S."/>
            <person name="Imsland F."/>
            <person name="Lear T.L."/>
            <person name="Adelson D.L."/>
            <person name="Bailey E."/>
            <person name="Bellone R.R."/>
            <person name="Bloecker H."/>
            <person name="Distl O."/>
            <person name="Edgar R.C."/>
            <person name="Garber M."/>
            <person name="Leeb T."/>
            <person name="Mauceli E."/>
            <person name="MacLeod J.N."/>
            <person name="Penedo M.C.T."/>
            <person name="Raison J.M."/>
            <person name="Sharpe T."/>
            <person name="Vogel J."/>
            <person name="Andersson L."/>
            <person name="Antczak D.F."/>
            <person name="Biagi T."/>
            <person name="Binns M.M."/>
            <person name="Chowdhary B.P."/>
            <person name="Coleman S.J."/>
            <person name="Della Valle G."/>
            <person name="Fryc S."/>
            <person name="Guerin G."/>
            <person name="Hasegawa T."/>
            <person name="Hill E.W."/>
            <person name="Jurka J."/>
            <person name="Kiialainen A."/>
            <person name="Lindgren G."/>
            <person name="Liu J."/>
            <person name="Magnani E."/>
            <person name="Mickelson J.R."/>
            <person name="Murray J."/>
            <person name="Nergadze S.G."/>
            <person name="Onofrio R."/>
            <person name="Pedroni S."/>
            <person name="Piras M.F."/>
            <person name="Raudsepp T."/>
            <person name="Rocchi M."/>
            <person name="Roeed K.H."/>
            <person name="Ryder O.A."/>
            <person name="Searle S."/>
            <person name="Skow L."/>
            <person name="Swinburne J.E."/>
            <person name="Syvaenen A.C."/>
            <person name="Tozaki T."/>
            <person name="Valberg S.J."/>
            <person name="Vaudin M."/>
            <person name="White J.R."/>
            <person name="Zody M.C."/>
            <person name="Lander E.S."/>
            <person name="Lindblad-Toh K."/>
        </authorList>
    </citation>
    <scope>NUCLEOTIDE SEQUENCE [LARGE SCALE GENOMIC DNA]</scope>
    <source>
        <strain evidence="5 6">Thoroughbred</strain>
    </source>
</reference>
<gene>
    <name evidence="5" type="primary">LUZP1</name>
</gene>
<dbReference type="AlphaFoldDB" id="A0A9L0TPY7"/>
<dbReference type="GO" id="GO:0036064">
    <property type="term" value="C:ciliary basal body"/>
    <property type="evidence" value="ECO:0007669"/>
    <property type="project" value="Ensembl"/>
</dbReference>
<keyword evidence="4" id="KW-0472">Membrane</keyword>
<dbReference type="GO" id="GO:0051233">
    <property type="term" value="C:spindle midzone"/>
    <property type="evidence" value="ECO:0007669"/>
    <property type="project" value="Ensembl"/>
</dbReference>
<dbReference type="GO" id="GO:0003383">
    <property type="term" value="P:apical constriction"/>
    <property type="evidence" value="ECO:0007669"/>
    <property type="project" value="Ensembl"/>
</dbReference>
<evidence type="ECO:0000313" key="5">
    <source>
        <dbReference type="Ensembl" id="ENSECAP00000090331.1"/>
    </source>
</evidence>
<organism evidence="5 6">
    <name type="scientific">Equus caballus</name>
    <name type="common">Horse</name>
    <dbReference type="NCBI Taxonomy" id="9796"/>
    <lineage>
        <taxon>Eukaryota</taxon>
        <taxon>Metazoa</taxon>
        <taxon>Chordata</taxon>
        <taxon>Craniata</taxon>
        <taxon>Vertebrata</taxon>
        <taxon>Euteleostomi</taxon>
        <taxon>Mammalia</taxon>
        <taxon>Eutheria</taxon>
        <taxon>Laurasiatheria</taxon>
        <taxon>Perissodactyla</taxon>
        <taxon>Equidae</taxon>
        <taxon>Equus</taxon>
    </lineage>
</organism>
<evidence type="ECO:0000313" key="6">
    <source>
        <dbReference type="Proteomes" id="UP000002281"/>
    </source>
</evidence>
<sequence length="1226" mass="135522">MAEFTSYKDTASSRHLRFKLQSLSRRLDELEEATKNLQKAEDELLDLQDKVIQAEGSNSSMLAEIEVLRQRVLRIEGKDEEIKRAEDLCQLMKEKLEEEENLTRELKAEIEQLQKRMAELEKLEEAFSRSKNDCTQLCLSLNEERNLTKKISSELEMLRVKVKELESSEDRLGKTEQSLVSELEKLKSLTLSFVSERKYLNEKEKENEKLIKELTQKLEQNKKMNRDYTRNASNLLDRNDLRIEDGISSTLPSKESRRKGSLDYLKQVENETRNKSENEKNRNQEDNKVKDLNQEIEKLKTQIKHFESLEEELKKMKAKNNDLQDNYLSEQNKNKLLASQLEEIKLQIKKQKELENGEVEGEEAFLSSKGRHERTKSRGLGSEVPVSRHAPRELSPQQRRERHRNRELAVNNENYPLSNRQASSPSLTARRTTRASNPGAGADGGAQDTKRAEDRFASGSSQSEGKKCREQPSVLSRYPPAAQEHSKAWKGTPKPGTESGLKGKVEKTTRTFSETTHGSVPNDTLGRADKASDASAEALFGRRGQGPGSGSQVTQASDSGSSKTIGALASSRRSSSEGLSKGRKAASGPEADTTSANAKAALLSKYPYSSRSQENILQGFSTPNKGVDQPIAVVMEDSSQHEALRCRVIKSSGREKPDSDDDVDVVSLVTAKLVNTTITPEPEPRQQLNSREKARSRGGLRAALFENDKDAGAENESVKPVRASTNAVEFPDANGAGVKSQRPFSPREALRSRAVIKPIIVDKDVKKIMGGSGTEAALEKQQSTSTSVWPGPNKVTSSITIYPSDSGSPRANPGEGLRERHTSTSNIQVGPPELTSVSNHVSSPFELSIHKHDITLQFTEAEGAGDASLKNRPETVVSRSSIIIKPSDPVERNSHAPPVETIRWKSHSAPSEVGPSDARHVTVRNAWKSRRDLNSLEDPLTRAVKNVEPSNAYTQRSSTDCSDLEQPRPHLFEQGARRVGNSGEAPELTSRRTQSSLTVSEVLTRRNRVGDAVPAAAWNHSAGMVRRTCFPLSLSPASSLSLPPPFTSPFSPLFCPGLCDSVLWRPWGWETLGTSGLLRAKAGRRKYPEGDIGLRVAGISKIFIPIYLLHFAFIYEGHTKRRERRPPSSGFARAATGAPLTAPRAAPGSPGTSCSCCAARGEEEAGGSSVEHGEGARQASSCPPQFRQQILVSCWHVRDKEGPGFHWASFISLTPERPFLLPQTPV</sequence>
<accession>A0A9L0TPY7</accession>